<organism evidence="1">
    <name type="scientific">Longilinea arvoryzae</name>
    <dbReference type="NCBI Taxonomy" id="360412"/>
    <lineage>
        <taxon>Bacteria</taxon>
        <taxon>Bacillati</taxon>
        <taxon>Chloroflexota</taxon>
        <taxon>Anaerolineae</taxon>
        <taxon>Anaerolineales</taxon>
        <taxon>Anaerolineaceae</taxon>
        <taxon>Longilinea</taxon>
    </lineage>
</organism>
<dbReference type="Proteomes" id="UP000055060">
    <property type="component" value="Unassembled WGS sequence"/>
</dbReference>
<dbReference type="OrthoDB" id="9781180at2"/>
<name>A0A0K8MXU7_9CHLR</name>
<keyword evidence="1" id="KW-0808">Transferase</keyword>
<proteinExistence type="predicted"/>
<accession>A0A0K8MXU7</accession>
<reference evidence="1" key="1">
    <citation type="submission" date="2015-07" db="EMBL/GenBank/DDBJ databases">
        <title>Draft Genome Sequences of Anaerolinea thermolimosa IMO-1, Bellilinea caldifistulae GOMI-1, Leptolinea tardivitalis YMTK-2, Levilinea saccharolytica KIBI-1,Longilinea arvoryzae KOME-1, Previously Described as Members of the Anaerolineaceae (Chloroflexi).</title>
        <authorList>
            <person name="Sekiguchi Y."/>
            <person name="Ohashi A."/>
            <person name="Matsuura N."/>
            <person name="Tourlousse M.D."/>
        </authorList>
    </citation>
    <scope>NUCLEOTIDE SEQUENCE [LARGE SCALE GENOMIC DNA]</scope>
    <source>
        <strain evidence="1">KOME-1</strain>
    </source>
</reference>
<sequence>MSEQLFAITISHQLCSGGSFLGQRLADHLGVPFVNRQILQYISEKLHVAESVVEQREERLSSFWESFSRLAVYTNPSECLSMENYLPTDRELFDLESTIIARIAEKKAAVFLGRCGRYILRNHPRCFNILVHADLPERIASAQKLYCVEAAEARKLLETNDRERSAYVSTFTHQDPWDARGYDLIINMSKVGREAAVEITLQAVKRMLNEG</sequence>
<dbReference type="GO" id="GO:0016301">
    <property type="term" value="F:kinase activity"/>
    <property type="evidence" value="ECO:0007669"/>
    <property type="project" value="UniProtKB-KW"/>
</dbReference>
<dbReference type="EMBL" id="DF967973">
    <property type="protein sequence ID" value="GAP16079.1"/>
    <property type="molecule type" value="Genomic_DNA"/>
</dbReference>
<dbReference type="STRING" id="360412.LARV_03875"/>
<keyword evidence="2" id="KW-1185">Reference proteome</keyword>
<dbReference type="RefSeq" id="WP_075075462.1">
    <property type="nucleotide sequence ID" value="NZ_DF967973.1"/>
</dbReference>
<protein>
    <submittedName>
        <fullName evidence="1">Cytidylate kinase</fullName>
    </submittedName>
</protein>
<dbReference type="InterPro" id="IPR027417">
    <property type="entry name" value="P-loop_NTPase"/>
</dbReference>
<dbReference type="AlphaFoldDB" id="A0A0K8MXU7"/>
<dbReference type="Gene3D" id="3.40.50.300">
    <property type="entry name" value="P-loop containing nucleotide triphosphate hydrolases"/>
    <property type="match status" value="1"/>
</dbReference>
<evidence type="ECO:0000313" key="1">
    <source>
        <dbReference type="EMBL" id="GAP16079.1"/>
    </source>
</evidence>
<evidence type="ECO:0000313" key="2">
    <source>
        <dbReference type="Proteomes" id="UP000055060"/>
    </source>
</evidence>
<keyword evidence="1" id="KW-0418">Kinase</keyword>
<gene>
    <name evidence="1" type="ORF">LARV_03875</name>
</gene>
<dbReference type="Pfam" id="PF13189">
    <property type="entry name" value="Cytidylate_kin2"/>
    <property type="match status" value="1"/>
</dbReference>